<evidence type="ECO:0000313" key="5">
    <source>
        <dbReference type="EMBL" id="SEG42047.1"/>
    </source>
</evidence>
<reference evidence="5 6" key="1">
    <citation type="submission" date="2016-10" db="EMBL/GenBank/DDBJ databases">
        <authorList>
            <person name="de Groot N.N."/>
        </authorList>
    </citation>
    <scope>NUCLEOTIDE SEQUENCE [LARGE SCALE GENOMIC DNA]</scope>
    <source>
        <strain evidence="5 6">DSM 26915</strain>
    </source>
</reference>
<dbReference type="EC" id="1.20.4.1" evidence="4"/>
<dbReference type="GO" id="GO:0008794">
    <property type="term" value="F:arsenate reductase (glutaredoxin) activity"/>
    <property type="evidence" value="ECO:0007669"/>
    <property type="project" value="UniProtKB-UniRule"/>
</dbReference>
<keyword evidence="2 4" id="KW-0560">Oxidoreductase</keyword>
<dbReference type="InterPro" id="IPR006659">
    <property type="entry name" value="Arsenate_reductase"/>
</dbReference>
<comment type="catalytic activity">
    <reaction evidence="4">
        <text>[glutaredoxin]-dithiol + arsenate + glutathione + H(+) = glutathionyl-S-S-[glutaredoxin] + arsenite + H2O</text>
        <dbReference type="Rhea" id="RHEA:22016"/>
        <dbReference type="Rhea" id="RHEA-COMP:10729"/>
        <dbReference type="Rhea" id="RHEA-COMP:17668"/>
        <dbReference type="ChEBI" id="CHEBI:15377"/>
        <dbReference type="ChEBI" id="CHEBI:15378"/>
        <dbReference type="ChEBI" id="CHEBI:29242"/>
        <dbReference type="ChEBI" id="CHEBI:29950"/>
        <dbReference type="ChEBI" id="CHEBI:48597"/>
        <dbReference type="ChEBI" id="CHEBI:57925"/>
        <dbReference type="ChEBI" id="CHEBI:146199"/>
        <dbReference type="EC" id="1.20.4.1"/>
    </reaction>
</comment>
<proteinExistence type="inferred from homology"/>
<keyword evidence="6" id="KW-1185">Reference proteome</keyword>
<dbReference type="InterPro" id="IPR006660">
    <property type="entry name" value="Arsenate_reductase-like"/>
</dbReference>
<dbReference type="PANTHER" id="PTHR30041:SF4">
    <property type="entry name" value="ARSENATE REDUCTASE"/>
    <property type="match status" value="1"/>
</dbReference>
<dbReference type="Pfam" id="PF03960">
    <property type="entry name" value="ArsC"/>
    <property type="match status" value="1"/>
</dbReference>
<protein>
    <recommendedName>
        <fullName evidence="4">Arsenate reductase</fullName>
        <ecNumber evidence="4">1.20.4.1</ecNumber>
    </recommendedName>
</protein>
<gene>
    <name evidence="5" type="ORF">SAMN04488045_2754</name>
</gene>
<dbReference type="PROSITE" id="PS51353">
    <property type="entry name" value="ARSC"/>
    <property type="match status" value="1"/>
</dbReference>
<dbReference type="InterPro" id="IPR036249">
    <property type="entry name" value="Thioredoxin-like_sf"/>
</dbReference>
<evidence type="ECO:0000256" key="3">
    <source>
        <dbReference type="PROSITE-ProRule" id="PRU01282"/>
    </source>
</evidence>
<name>A0A1H6A281_9RHOB</name>
<evidence type="ECO:0000256" key="2">
    <source>
        <dbReference type="ARBA" id="ARBA00023002"/>
    </source>
</evidence>
<dbReference type="NCBIfam" id="TIGR00014">
    <property type="entry name" value="arsC"/>
    <property type="match status" value="1"/>
</dbReference>
<evidence type="ECO:0000256" key="1">
    <source>
        <dbReference type="ARBA" id="ARBA00007198"/>
    </source>
</evidence>
<sequence>MAITLWHNPRCSKSRQALALLEERGADVSVRKYLEDAPTEAEIKAALDTLGITPIQMMRTKEVEFKDTGLTKDSDDAELIAAMVATPKLIERPIAFAGDKAAIGRPPENVLALLD</sequence>
<evidence type="ECO:0000313" key="6">
    <source>
        <dbReference type="Proteomes" id="UP000236752"/>
    </source>
</evidence>
<comment type="similarity">
    <text evidence="1 3 4">Belongs to the ArsC family.</text>
</comment>
<dbReference type="SUPFAM" id="SSF52833">
    <property type="entry name" value="Thioredoxin-like"/>
    <property type="match status" value="1"/>
</dbReference>
<dbReference type="RefSeq" id="WP_103911077.1">
    <property type="nucleotide sequence ID" value="NZ_FNUZ01000004.1"/>
</dbReference>
<dbReference type="Gene3D" id="3.40.30.10">
    <property type="entry name" value="Glutaredoxin"/>
    <property type="match status" value="1"/>
</dbReference>
<dbReference type="AlphaFoldDB" id="A0A1H6A281"/>
<evidence type="ECO:0000256" key="4">
    <source>
        <dbReference type="RuleBase" id="RU362029"/>
    </source>
</evidence>
<dbReference type="OrthoDB" id="9790554at2"/>
<dbReference type="CDD" id="cd03034">
    <property type="entry name" value="ArsC_ArsC"/>
    <property type="match status" value="1"/>
</dbReference>
<dbReference type="EMBL" id="FNUZ01000004">
    <property type="protein sequence ID" value="SEG42047.1"/>
    <property type="molecule type" value="Genomic_DNA"/>
</dbReference>
<accession>A0A1H6A281</accession>
<dbReference type="PANTHER" id="PTHR30041">
    <property type="entry name" value="ARSENATE REDUCTASE"/>
    <property type="match status" value="1"/>
</dbReference>
<organism evidence="5 6">
    <name type="scientific">Thalassococcus halodurans</name>
    <dbReference type="NCBI Taxonomy" id="373675"/>
    <lineage>
        <taxon>Bacteria</taxon>
        <taxon>Pseudomonadati</taxon>
        <taxon>Pseudomonadota</taxon>
        <taxon>Alphaproteobacteria</taxon>
        <taxon>Rhodobacterales</taxon>
        <taxon>Roseobacteraceae</taxon>
        <taxon>Thalassococcus</taxon>
    </lineage>
</organism>
<dbReference type="Proteomes" id="UP000236752">
    <property type="component" value="Unassembled WGS sequence"/>
</dbReference>